<dbReference type="GeneID" id="20341636"/>
<feature type="compositionally biased region" description="Polar residues" evidence="2">
    <location>
        <begin position="681"/>
        <end position="699"/>
    </location>
</feature>
<dbReference type="Pfam" id="PF12738">
    <property type="entry name" value="PTCB-BRCT"/>
    <property type="match status" value="1"/>
</dbReference>
<dbReference type="InterPro" id="IPR059215">
    <property type="entry name" value="BRCT2_TopBP1-like"/>
</dbReference>
<dbReference type="Proteomes" id="UP000006039">
    <property type="component" value="Unassembled WGS sequence"/>
</dbReference>
<dbReference type="GO" id="GO:0007095">
    <property type="term" value="P:mitotic G2 DNA damage checkpoint signaling"/>
    <property type="evidence" value="ECO:0007669"/>
    <property type="project" value="TreeGrafter"/>
</dbReference>
<feature type="compositionally biased region" description="Polar residues" evidence="2">
    <location>
        <begin position="332"/>
        <end position="344"/>
    </location>
</feature>
<feature type="domain" description="BRCT" evidence="3">
    <location>
        <begin position="16"/>
        <end position="89"/>
    </location>
</feature>
<dbReference type="EnsemblFungi" id="EJT81194">
    <property type="protein sequence ID" value="EJT81194"/>
    <property type="gene ID" value="GGTG_01178"/>
</dbReference>
<keyword evidence="1" id="KW-0677">Repeat</keyword>
<evidence type="ECO:0000259" key="3">
    <source>
        <dbReference type="PROSITE" id="PS50172"/>
    </source>
</evidence>
<feature type="compositionally biased region" description="Gly residues" evidence="2">
    <location>
        <begin position="824"/>
        <end position="835"/>
    </location>
</feature>
<feature type="domain" description="BRCT" evidence="3">
    <location>
        <begin position="136"/>
        <end position="217"/>
    </location>
</feature>
<reference evidence="4" key="3">
    <citation type="submission" date="2010-09" db="EMBL/GenBank/DDBJ databases">
        <title>Annotation of Gaeumannomyces graminis var. tritici R3-111a-1.</title>
        <authorList>
            <consortium name="The Broad Institute Genome Sequencing Platform"/>
            <person name="Ma L.-J."/>
            <person name="Dead R."/>
            <person name="Young S.K."/>
            <person name="Zeng Q."/>
            <person name="Gargeya S."/>
            <person name="Fitzgerald M."/>
            <person name="Haas B."/>
            <person name="Abouelleil A."/>
            <person name="Alvarado L."/>
            <person name="Arachchi H.M."/>
            <person name="Berlin A."/>
            <person name="Brown A."/>
            <person name="Chapman S.B."/>
            <person name="Chen Z."/>
            <person name="Dunbar C."/>
            <person name="Freedman E."/>
            <person name="Gearin G."/>
            <person name="Gellesch M."/>
            <person name="Goldberg J."/>
            <person name="Griggs A."/>
            <person name="Gujja S."/>
            <person name="Heiman D."/>
            <person name="Howarth C."/>
            <person name="Larson L."/>
            <person name="Lui A."/>
            <person name="MacDonald P.J.P."/>
            <person name="Mehta T."/>
            <person name="Montmayeur A."/>
            <person name="Murphy C."/>
            <person name="Neiman D."/>
            <person name="Pearson M."/>
            <person name="Priest M."/>
            <person name="Roberts A."/>
            <person name="Saif S."/>
            <person name="Shea T."/>
            <person name="Shenoy N."/>
            <person name="Sisk P."/>
            <person name="Stolte C."/>
            <person name="Sykes S."/>
            <person name="Yandava C."/>
            <person name="Wortman J."/>
            <person name="Nusbaum C."/>
            <person name="Birren B."/>
        </authorList>
    </citation>
    <scope>NUCLEOTIDE SEQUENCE</scope>
    <source>
        <strain evidence="4">R3-111a-1</strain>
    </source>
</reference>
<evidence type="ECO:0000313" key="6">
    <source>
        <dbReference type="Proteomes" id="UP000006039"/>
    </source>
</evidence>
<feature type="compositionally biased region" description="Low complexity" evidence="2">
    <location>
        <begin position="307"/>
        <end position="317"/>
    </location>
</feature>
<dbReference type="PANTHER" id="PTHR13561:SF20">
    <property type="entry name" value="DNA TOPOISOMERASE 2-BINDING PROTEIN 1"/>
    <property type="match status" value="1"/>
</dbReference>
<reference evidence="5" key="4">
    <citation type="journal article" date="2015" name="G3 (Bethesda)">
        <title>Genome sequences of three phytopathogenic species of the Magnaporthaceae family of fungi.</title>
        <authorList>
            <person name="Okagaki L.H."/>
            <person name="Nunes C.C."/>
            <person name="Sailsbery J."/>
            <person name="Clay B."/>
            <person name="Brown D."/>
            <person name="John T."/>
            <person name="Oh Y."/>
            <person name="Young N."/>
            <person name="Fitzgerald M."/>
            <person name="Haas B.J."/>
            <person name="Zeng Q."/>
            <person name="Young S."/>
            <person name="Adiconis X."/>
            <person name="Fan L."/>
            <person name="Levin J.Z."/>
            <person name="Mitchell T.K."/>
            <person name="Okubara P.A."/>
            <person name="Farman M.L."/>
            <person name="Kohn L.M."/>
            <person name="Birren B."/>
            <person name="Ma L.-J."/>
            <person name="Dean R.A."/>
        </authorList>
    </citation>
    <scope>NUCLEOTIDE SEQUENCE</scope>
    <source>
        <strain evidence="5">R3-111a-1</strain>
    </source>
</reference>
<dbReference type="Gene3D" id="3.40.50.10190">
    <property type="entry name" value="BRCT domain"/>
    <property type="match status" value="4"/>
</dbReference>
<dbReference type="PANTHER" id="PTHR13561">
    <property type="entry name" value="DNA REPLICATION REGULATOR DPB11-RELATED"/>
    <property type="match status" value="1"/>
</dbReference>
<feature type="domain" description="BRCT" evidence="3">
    <location>
        <begin position="470"/>
        <end position="556"/>
    </location>
</feature>
<dbReference type="PROSITE" id="PS50172">
    <property type="entry name" value="BRCT"/>
    <property type="match status" value="4"/>
</dbReference>
<feature type="region of interest" description="Disordered" evidence="2">
    <location>
        <begin position="903"/>
        <end position="925"/>
    </location>
</feature>
<dbReference type="RefSeq" id="XP_009217203.1">
    <property type="nucleotide sequence ID" value="XM_009218939.1"/>
</dbReference>
<evidence type="ECO:0000256" key="1">
    <source>
        <dbReference type="ARBA" id="ARBA00022737"/>
    </source>
</evidence>
<dbReference type="SUPFAM" id="SSF52113">
    <property type="entry name" value="BRCT domain"/>
    <property type="match status" value="4"/>
</dbReference>
<dbReference type="FunCoup" id="J3NIU4">
    <property type="interactions" value="28"/>
</dbReference>
<feature type="region of interest" description="Disordered" evidence="2">
    <location>
        <begin position="585"/>
        <end position="869"/>
    </location>
</feature>
<evidence type="ECO:0000313" key="4">
    <source>
        <dbReference type="EMBL" id="EJT81194.1"/>
    </source>
</evidence>
<feature type="compositionally biased region" description="Low complexity" evidence="2">
    <location>
        <begin position="592"/>
        <end position="604"/>
    </location>
</feature>
<name>J3NIU4_GAET3</name>
<evidence type="ECO:0000256" key="2">
    <source>
        <dbReference type="SAM" id="MobiDB-lite"/>
    </source>
</evidence>
<feature type="compositionally biased region" description="Basic and acidic residues" evidence="2">
    <location>
        <begin position="739"/>
        <end position="770"/>
    </location>
</feature>
<evidence type="ECO:0000313" key="5">
    <source>
        <dbReference type="EnsemblFungi" id="EJT81194"/>
    </source>
</evidence>
<dbReference type="VEuPathDB" id="FungiDB:GGTG_01178"/>
<dbReference type="InterPro" id="IPR001357">
    <property type="entry name" value="BRCT_dom"/>
</dbReference>
<reference evidence="6" key="1">
    <citation type="submission" date="2010-07" db="EMBL/GenBank/DDBJ databases">
        <title>The genome sequence of Gaeumannomyces graminis var. tritici strain R3-111a-1.</title>
        <authorList>
            <consortium name="The Broad Institute Genome Sequencing Platform"/>
            <person name="Ma L.-J."/>
            <person name="Dead R."/>
            <person name="Young S."/>
            <person name="Zeng Q."/>
            <person name="Koehrsen M."/>
            <person name="Alvarado L."/>
            <person name="Berlin A."/>
            <person name="Chapman S.B."/>
            <person name="Chen Z."/>
            <person name="Freedman E."/>
            <person name="Gellesch M."/>
            <person name="Goldberg J."/>
            <person name="Griggs A."/>
            <person name="Gujja S."/>
            <person name="Heilman E.R."/>
            <person name="Heiman D."/>
            <person name="Hepburn T."/>
            <person name="Howarth C."/>
            <person name="Jen D."/>
            <person name="Larson L."/>
            <person name="Mehta T."/>
            <person name="Neiman D."/>
            <person name="Pearson M."/>
            <person name="Roberts A."/>
            <person name="Saif S."/>
            <person name="Shea T."/>
            <person name="Shenoy N."/>
            <person name="Sisk P."/>
            <person name="Stolte C."/>
            <person name="Sykes S."/>
            <person name="Walk T."/>
            <person name="White J."/>
            <person name="Yandava C."/>
            <person name="Haas B."/>
            <person name="Nusbaum C."/>
            <person name="Birren B."/>
        </authorList>
    </citation>
    <scope>NUCLEOTIDE SEQUENCE [LARGE SCALE GENOMIC DNA]</scope>
    <source>
        <strain evidence="6">R3-111a-1</strain>
    </source>
</reference>
<dbReference type="OrthoDB" id="251770at2759"/>
<dbReference type="HOGENOM" id="CLU_009893_0_0_1"/>
<dbReference type="STRING" id="644352.J3NIU4"/>
<dbReference type="CDD" id="cd18433">
    <property type="entry name" value="BRCT_Rad4_rpt3"/>
    <property type="match status" value="1"/>
</dbReference>
<accession>J3NIU4</accession>
<dbReference type="GO" id="GO:0033314">
    <property type="term" value="P:mitotic DNA replication checkpoint signaling"/>
    <property type="evidence" value="ECO:0007669"/>
    <property type="project" value="TreeGrafter"/>
</dbReference>
<dbReference type="SMART" id="SM00292">
    <property type="entry name" value="BRCT"/>
    <property type="match status" value="4"/>
</dbReference>
<dbReference type="InterPro" id="IPR036420">
    <property type="entry name" value="BRCT_dom_sf"/>
</dbReference>
<protein>
    <recommendedName>
        <fullName evidence="3">BRCT domain-containing protein</fullName>
    </recommendedName>
</protein>
<organism evidence="4">
    <name type="scientific">Gaeumannomyces tritici (strain R3-111a-1)</name>
    <name type="common">Wheat and barley take-all root rot fungus</name>
    <name type="synonym">Gaeumannomyces graminis var. tritici</name>
    <dbReference type="NCBI Taxonomy" id="644352"/>
    <lineage>
        <taxon>Eukaryota</taxon>
        <taxon>Fungi</taxon>
        <taxon>Dikarya</taxon>
        <taxon>Ascomycota</taxon>
        <taxon>Pezizomycotina</taxon>
        <taxon>Sordariomycetes</taxon>
        <taxon>Sordariomycetidae</taxon>
        <taxon>Magnaporthales</taxon>
        <taxon>Magnaporthaceae</taxon>
        <taxon>Gaeumannomyces</taxon>
    </lineage>
</organism>
<reference evidence="4" key="2">
    <citation type="submission" date="2010-07" db="EMBL/GenBank/DDBJ databases">
        <authorList>
            <consortium name="The Broad Institute Genome Sequencing Platform"/>
            <consortium name="Broad Institute Genome Sequencing Center for Infectious Disease"/>
            <person name="Ma L.-J."/>
            <person name="Dead R."/>
            <person name="Young S."/>
            <person name="Zeng Q."/>
            <person name="Koehrsen M."/>
            <person name="Alvarado L."/>
            <person name="Berlin A."/>
            <person name="Chapman S.B."/>
            <person name="Chen Z."/>
            <person name="Freedman E."/>
            <person name="Gellesch M."/>
            <person name="Goldberg J."/>
            <person name="Griggs A."/>
            <person name="Gujja S."/>
            <person name="Heilman E.R."/>
            <person name="Heiman D."/>
            <person name="Hepburn T."/>
            <person name="Howarth C."/>
            <person name="Jen D."/>
            <person name="Larson L."/>
            <person name="Mehta T."/>
            <person name="Neiman D."/>
            <person name="Pearson M."/>
            <person name="Roberts A."/>
            <person name="Saif S."/>
            <person name="Shea T."/>
            <person name="Shenoy N."/>
            <person name="Sisk P."/>
            <person name="Stolte C."/>
            <person name="Sykes S."/>
            <person name="Walk T."/>
            <person name="White J."/>
            <person name="Yandava C."/>
            <person name="Haas B."/>
            <person name="Nusbaum C."/>
            <person name="Birren B."/>
        </authorList>
    </citation>
    <scope>NUCLEOTIDE SEQUENCE</scope>
    <source>
        <strain evidence="4">R3-111a-1</strain>
    </source>
</reference>
<sequence>MASTPISSDLDDTAFDPAHPFHGIVVCCTSIAPEQRSDLAAKTHELGGSHKYDLTPDVTHLIVGEYDTPKYRHVAKERPDIMPMAAGWIQAVRDLWTKDAPIKFKELEKAWRLKTFETDGNLHSSSVASINDRGRLLICLTGFDDAQERQEITETVTANGGEYTGDLTRKVTHLVVNRPEGRKYAAAKTWGIHTVSIEWIRDSVERGMILDELRYDPLLPPRERGVGAWNRLQAKRAALGKRPREGSSAAGAADAADDRKRKLRRTASQKLATQRAGLWGDILGEQQGQQQAPTAEPAGQPKRESSADAASSRSVSRQGSTVANQPPGGKNPPSTAAGQATHATQEAPKAPEPSRLNLAADSPAFHSCVFHIHGFSSRHAEILVNTVLSLGGQTVSTLDELAAAQAVGPSAHGILIVPQESQPETHPQLPTGVEMVTEFFIEQCMHKRRFCPPSEHVIGRPFPRFPIVGFETLGISTSGFTGPDLNQVDKAIRQLGARYDERFTPKASLLVCTSVEAIRKQKLEMALAWKVPVVKAEWLWECISTGFKVPFRDFLFPELKQSLTPPETQVATSGTGLSRERLSERLSREEMMSAPAPASVSTSSDLRRRQGQKATINPIDTSAFDNEGIEAAGPGPRTTLPARTAKAKDSVQTTTPGTVTTRQDQQDSDSGAVTAARSRDNSAPLSQVGSNALNKSTSPKTHDEQPLAPDEPSKPSTTAPARKGLGRILSEVADSEAPDSSREQTPEVESEPQRAESRKPRDARPLKPDVQHSMSNQLASLLDGTATTTGLGAEGDGGSSSGNARRRKRGIFGRAVSNVSAGSDGSGSVHGGLGSGPRDSLVPVVREDDEDDKEAERPPPSTELVYDAPQSEYFRALLRTGGASGTVSDGGDGEKLTLKDLQQHQQAAAAMGTRGASSSRRLRHR</sequence>
<gene>
    <name evidence="5" type="primary">20341636</name>
    <name evidence="4" type="ORF">GGTG_01178</name>
</gene>
<dbReference type="CDD" id="cd17731">
    <property type="entry name" value="BRCT_TopBP1_rpt2_like"/>
    <property type="match status" value="1"/>
</dbReference>
<dbReference type="EMBL" id="GL385395">
    <property type="protein sequence ID" value="EJT81194.1"/>
    <property type="molecule type" value="Genomic_DNA"/>
</dbReference>
<feature type="compositionally biased region" description="Low complexity" evidence="2">
    <location>
        <begin position="778"/>
        <end position="791"/>
    </location>
</feature>
<reference evidence="5" key="5">
    <citation type="submission" date="2018-04" db="UniProtKB">
        <authorList>
            <consortium name="EnsemblFungi"/>
        </authorList>
    </citation>
    <scope>IDENTIFICATION</scope>
    <source>
        <strain evidence="5">R3-111a-1</strain>
    </source>
</reference>
<dbReference type="AlphaFoldDB" id="J3NIU4"/>
<dbReference type="GO" id="GO:0006270">
    <property type="term" value="P:DNA replication initiation"/>
    <property type="evidence" value="ECO:0007669"/>
    <property type="project" value="TreeGrafter"/>
</dbReference>
<feature type="compositionally biased region" description="Polar residues" evidence="2">
    <location>
        <begin position="612"/>
        <end position="624"/>
    </location>
</feature>
<proteinExistence type="predicted"/>
<feature type="region of interest" description="Disordered" evidence="2">
    <location>
        <begin position="287"/>
        <end position="357"/>
    </location>
</feature>
<keyword evidence="6" id="KW-1185">Reference proteome</keyword>
<feature type="domain" description="BRCT" evidence="3">
    <location>
        <begin position="360"/>
        <end position="458"/>
    </location>
</feature>
<feature type="region of interest" description="Disordered" evidence="2">
    <location>
        <begin position="237"/>
        <end position="271"/>
    </location>
</feature>
<dbReference type="Pfam" id="PF00533">
    <property type="entry name" value="BRCT"/>
    <property type="match status" value="2"/>
</dbReference>
<dbReference type="eggNOG" id="KOG1929">
    <property type="taxonomic scope" value="Eukaryota"/>
</dbReference>